<evidence type="ECO:0000256" key="1">
    <source>
        <dbReference type="SAM" id="SignalP"/>
    </source>
</evidence>
<keyword evidence="1" id="KW-0732">Signal</keyword>
<keyword evidence="3" id="KW-1185">Reference proteome</keyword>
<dbReference type="RefSeq" id="WP_344953773.1">
    <property type="nucleotide sequence ID" value="NZ_BAABCX010000001.1"/>
</dbReference>
<protein>
    <recommendedName>
        <fullName evidence="4">DUF2279 domain-containing protein</fullName>
    </recommendedName>
</protein>
<organism evidence="2 3">
    <name type="scientific">Zobellella aerophila</name>
    <dbReference type="NCBI Taxonomy" id="870480"/>
    <lineage>
        <taxon>Bacteria</taxon>
        <taxon>Pseudomonadati</taxon>
        <taxon>Pseudomonadota</taxon>
        <taxon>Gammaproteobacteria</taxon>
        <taxon>Aeromonadales</taxon>
        <taxon>Aeromonadaceae</taxon>
        <taxon>Zobellella</taxon>
    </lineage>
</organism>
<comment type="caution">
    <text evidence="2">The sequence shown here is derived from an EMBL/GenBank/DDBJ whole genome shotgun (WGS) entry which is preliminary data.</text>
</comment>
<proteinExistence type="predicted"/>
<feature type="chain" id="PRO_5046459469" description="DUF2279 domain-containing protein" evidence="1">
    <location>
        <begin position="31"/>
        <end position="280"/>
    </location>
</feature>
<evidence type="ECO:0000313" key="2">
    <source>
        <dbReference type="EMBL" id="GAA3526484.1"/>
    </source>
</evidence>
<dbReference type="Pfam" id="PF10043">
    <property type="entry name" value="DUF2279"/>
    <property type="match status" value="1"/>
</dbReference>
<evidence type="ECO:0008006" key="4">
    <source>
        <dbReference type="Google" id="ProtNLM"/>
    </source>
</evidence>
<dbReference type="EMBL" id="BAABCX010000001">
    <property type="protein sequence ID" value="GAA3526484.1"/>
    <property type="molecule type" value="Genomic_DNA"/>
</dbReference>
<dbReference type="Proteomes" id="UP001500795">
    <property type="component" value="Unassembled WGS sequence"/>
</dbReference>
<dbReference type="InterPro" id="IPR018736">
    <property type="entry name" value="DUF2279_periplasmic_lipo"/>
</dbReference>
<sequence length="280" mass="31016">MTLLTDKRRLGALPLVPVLFSWACTNNAQAACEQVLPGAQQQQKLQTVLLAGTGLITLWGVANWDYFSRVPHAQSEGWFGQHTNEGGADKLGHLYSVYAASQGLGYLYEQWCFTPGDAALYGALSAFAVFGYMEVGDSFSDFGFSYEDVIANGVGSTASYYLSIYPELAEKIDIRWEYGVKPQQADFITDYQNSKFLVALKLSGFDAFKQGVLKYGELHLGYLARGYSDPTQINERSLYLGVGLSLSELFRQTGHHKTATLFNYYQAPGTYITTEKQLSD</sequence>
<evidence type="ECO:0000313" key="3">
    <source>
        <dbReference type="Proteomes" id="UP001500795"/>
    </source>
</evidence>
<feature type="signal peptide" evidence="1">
    <location>
        <begin position="1"/>
        <end position="30"/>
    </location>
</feature>
<accession>A0ABP6V377</accession>
<name>A0ABP6V377_9GAMM</name>
<reference evidence="3" key="1">
    <citation type="journal article" date="2019" name="Int. J. Syst. Evol. Microbiol.">
        <title>The Global Catalogue of Microorganisms (GCM) 10K type strain sequencing project: providing services to taxonomists for standard genome sequencing and annotation.</title>
        <authorList>
            <consortium name="The Broad Institute Genomics Platform"/>
            <consortium name="The Broad Institute Genome Sequencing Center for Infectious Disease"/>
            <person name="Wu L."/>
            <person name="Ma J."/>
        </authorList>
    </citation>
    <scope>NUCLEOTIDE SEQUENCE [LARGE SCALE GENOMIC DNA]</scope>
    <source>
        <strain evidence="3">JCM 17110</strain>
    </source>
</reference>
<gene>
    <name evidence="2" type="ORF">GCM10022394_01990</name>
</gene>